<evidence type="ECO:0000313" key="13">
    <source>
        <dbReference type="EMBL" id="VAW46018.1"/>
    </source>
</evidence>
<dbReference type="Gene3D" id="2.60.40.1730">
    <property type="entry name" value="tricorn interacting facor f3 domain"/>
    <property type="match status" value="1"/>
</dbReference>
<dbReference type="Gene3D" id="1.25.50.10">
    <property type="entry name" value="Peptidase M1, alanyl aminopeptidase, C-terminal domain"/>
    <property type="match status" value="1"/>
</dbReference>
<dbReference type="GO" id="GO:0008270">
    <property type="term" value="F:zinc ion binding"/>
    <property type="evidence" value="ECO:0007669"/>
    <property type="project" value="InterPro"/>
</dbReference>
<dbReference type="Pfam" id="PF17900">
    <property type="entry name" value="Peptidase_M1_N"/>
    <property type="match status" value="1"/>
</dbReference>
<dbReference type="Gene3D" id="1.10.390.10">
    <property type="entry name" value="Neutral Protease Domain 2"/>
    <property type="match status" value="1"/>
</dbReference>
<keyword evidence="7" id="KW-0862">Zinc</keyword>
<evidence type="ECO:0000256" key="5">
    <source>
        <dbReference type="ARBA" id="ARBA00022723"/>
    </source>
</evidence>
<feature type="domain" description="Peptidase M1 membrane alanine aminopeptidase" evidence="9">
    <location>
        <begin position="107"/>
        <end position="318"/>
    </location>
</feature>
<gene>
    <name evidence="13" type="ORF">MNBD_GAMMA02-1046</name>
</gene>
<sequence length="769" mass="87899">QCEAEGFRKITYYFDRPDVLSPFMVTIVADKLKYPILLSNGNPLSKGDLGGGKHYVKWMDPHPKPSYLFALVAGDLAILSDHYQTSEGRDVSLNIYTETKNLEACDFAMQSLKNSMKWDEQRFDLAYDLDVYNIVATDDFNMGAMENKGLNIFNAKYVLVKADTASDQDFINVEAVIGHEYFHNWTGNRVTCKDWFQLSLKEGLTVFRDQEFTADLQSRTVKRIEDVRFLRAAQFAEDASPMSHSVRPDSYIEINNFYTLTVYEKGSEVVRMYHTLLGEVGFQKGMKLYFARHDGQAVSCNDFRSAMAEANQVDLDQFELWYSQNGTPVIEVQETYDAANRKHAITLTQQAPANFQSPDAWQAMHIPVKLALYQNNGEPFSLDSAGTVQQVRELREMTQTWVFKEIDHQPVSSIFQGFSAPVTVKRTSNNDDLAFLMKYDIDSFNRWDAAQQMQSQVIIEKYRALLVGGEYKCPDYFLDSFRHVLLDDQVDPALVAEAITLPALKSMQLCLSDVDVLQLNAARDWLVAILVQNFQIELLSVYNQNFSNDPYQVNAVQVGKRALKNRCLWYLLQQSRANDIYRKDYQEMARLAKQQYQQSNNYTDKVMALTLITHQQIDGYEDLLGDYFTEWQDNSLVVNKWLSIQARIPANDTLDRVKQLMELSVFSMQNPNVVRSLIGAFCSGNITQFHAEDGSGYEFLADQVIALDSINSQIAARLVGLFNDFQLYKESTQHKMINQLKRIHVEPSLSSNVFEIVDRAVKLSEANSG</sequence>
<comment type="similarity">
    <text evidence="2">Belongs to the peptidase M1 family.</text>
</comment>
<dbReference type="EC" id="3.4.11.2" evidence="13"/>
<evidence type="ECO:0000259" key="9">
    <source>
        <dbReference type="Pfam" id="PF01433"/>
    </source>
</evidence>
<dbReference type="InterPro" id="IPR001930">
    <property type="entry name" value="Peptidase_M1"/>
</dbReference>
<dbReference type="EMBL" id="UOFA01000249">
    <property type="protein sequence ID" value="VAW46018.1"/>
    <property type="molecule type" value="Genomic_DNA"/>
</dbReference>
<dbReference type="FunFam" id="3.30.2010.30:FF:000002">
    <property type="entry name" value="Putative aminopeptidase N"/>
    <property type="match status" value="1"/>
</dbReference>
<proteinExistence type="inferred from homology"/>
<evidence type="ECO:0000256" key="8">
    <source>
        <dbReference type="ARBA" id="ARBA00023049"/>
    </source>
</evidence>
<keyword evidence="6 13" id="KW-0378">Hydrolase</keyword>
<keyword evidence="5" id="KW-0479">Metal-binding</keyword>
<evidence type="ECO:0000256" key="4">
    <source>
        <dbReference type="ARBA" id="ARBA00022670"/>
    </source>
</evidence>
<evidence type="ECO:0000256" key="6">
    <source>
        <dbReference type="ARBA" id="ARBA00022801"/>
    </source>
</evidence>
<keyword evidence="8" id="KW-0482">Metalloprotease</keyword>
<dbReference type="Pfam" id="PF17432">
    <property type="entry name" value="DUF3458_C"/>
    <property type="match status" value="1"/>
</dbReference>
<dbReference type="InterPro" id="IPR024601">
    <property type="entry name" value="Peptidase_M1_pepN_C"/>
</dbReference>
<dbReference type="InterPro" id="IPR012779">
    <property type="entry name" value="Peptidase_M1_pepN"/>
</dbReference>
<reference evidence="13" key="1">
    <citation type="submission" date="2018-06" db="EMBL/GenBank/DDBJ databases">
        <authorList>
            <person name="Zhirakovskaya E."/>
        </authorList>
    </citation>
    <scope>NUCLEOTIDE SEQUENCE</scope>
</reference>
<name>A0A3B0VQQ9_9ZZZZ</name>
<dbReference type="Gene3D" id="2.60.40.1840">
    <property type="match status" value="1"/>
</dbReference>
<dbReference type="InterPro" id="IPR014782">
    <property type="entry name" value="Peptidase_M1_dom"/>
</dbReference>
<evidence type="ECO:0000259" key="11">
    <source>
        <dbReference type="Pfam" id="PF17432"/>
    </source>
</evidence>
<dbReference type="CDD" id="cd09600">
    <property type="entry name" value="M1_APN"/>
    <property type="match status" value="1"/>
</dbReference>
<accession>A0A3B0VQQ9</accession>
<evidence type="ECO:0000256" key="7">
    <source>
        <dbReference type="ARBA" id="ARBA00022833"/>
    </source>
</evidence>
<keyword evidence="4" id="KW-0645">Protease</keyword>
<dbReference type="FunFam" id="1.10.390.10:FF:000002">
    <property type="entry name" value="Aminopeptidase N"/>
    <property type="match status" value="1"/>
</dbReference>
<dbReference type="Pfam" id="PF11940">
    <property type="entry name" value="DUF3458"/>
    <property type="match status" value="1"/>
</dbReference>
<dbReference type="Pfam" id="PF01433">
    <property type="entry name" value="Peptidase_M1"/>
    <property type="match status" value="1"/>
</dbReference>
<feature type="non-terminal residue" evidence="13">
    <location>
        <position position="1"/>
    </location>
</feature>
<dbReference type="GO" id="GO:0016285">
    <property type="term" value="F:alanyl aminopeptidase activity"/>
    <property type="evidence" value="ECO:0007669"/>
    <property type="project" value="UniProtKB-EC"/>
</dbReference>
<evidence type="ECO:0000259" key="10">
    <source>
        <dbReference type="Pfam" id="PF11940"/>
    </source>
</evidence>
<feature type="domain" description="Aminopeptidase N-like N-terminal" evidence="12">
    <location>
        <begin position="1"/>
        <end position="68"/>
    </location>
</feature>
<dbReference type="GO" id="GO:0006508">
    <property type="term" value="P:proteolysis"/>
    <property type="evidence" value="ECO:0007669"/>
    <property type="project" value="UniProtKB-KW"/>
</dbReference>
<evidence type="ECO:0000256" key="3">
    <source>
        <dbReference type="ARBA" id="ARBA00022438"/>
    </source>
</evidence>
<dbReference type="PANTHER" id="PTHR46322">
    <property type="entry name" value="PUROMYCIN-SENSITIVE AMINOPEPTIDASE"/>
    <property type="match status" value="1"/>
</dbReference>
<keyword evidence="3 13" id="KW-0031">Aminopeptidase</keyword>
<dbReference type="InterPro" id="IPR038438">
    <property type="entry name" value="PepN_Ig-like_sf"/>
</dbReference>
<dbReference type="Gene3D" id="3.30.2010.30">
    <property type="match status" value="1"/>
</dbReference>
<dbReference type="SUPFAM" id="SSF63737">
    <property type="entry name" value="Leukotriene A4 hydrolase N-terminal domain"/>
    <property type="match status" value="1"/>
</dbReference>
<dbReference type="PRINTS" id="PR00756">
    <property type="entry name" value="ALADIPTASE"/>
</dbReference>
<dbReference type="SUPFAM" id="SSF55486">
    <property type="entry name" value="Metalloproteases ('zincins'), catalytic domain"/>
    <property type="match status" value="1"/>
</dbReference>
<evidence type="ECO:0000256" key="1">
    <source>
        <dbReference type="ARBA" id="ARBA00001947"/>
    </source>
</evidence>
<dbReference type="InterPro" id="IPR027268">
    <property type="entry name" value="Peptidase_M4/M1_CTD_sf"/>
</dbReference>
<dbReference type="AlphaFoldDB" id="A0A3B0VQQ9"/>
<comment type="cofactor">
    <cofactor evidence="1">
        <name>Zn(2+)</name>
        <dbReference type="ChEBI" id="CHEBI:29105"/>
    </cofactor>
</comment>
<dbReference type="InterPro" id="IPR037144">
    <property type="entry name" value="Peptidase_M1_pepN_C_sf"/>
</dbReference>
<dbReference type="InterPro" id="IPR042097">
    <property type="entry name" value="Aminopeptidase_N-like_N_sf"/>
</dbReference>
<feature type="domain" description="Peptidase M1 alanyl aminopeptidase Ig-like fold" evidence="10">
    <location>
        <begin position="326"/>
        <end position="426"/>
    </location>
</feature>
<dbReference type="InterPro" id="IPR035414">
    <property type="entry name" value="Peptidase_M1_pepN_Ig-like"/>
</dbReference>
<dbReference type="GO" id="GO:0008237">
    <property type="term" value="F:metallopeptidase activity"/>
    <property type="evidence" value="ECO:0007669"/>
    <property type="project" value="UniProtKB-KW"/>
</dbReference>
<protein>
    <submittedName>
        <fullName evidence="13">Membrane alanine aminopeptidase N</fullName>
        <ecNumber evidence="13">3.4.11.2</ecNumber>
    </submittedName>
</protein>
<organism evidence="13">
    <name type="scientific">hydrothermal vent metagenome</name>
    <dbReference type="NCBI Taxonomy" id="652676"/>
    <lineage>
        <taxon>unclassified sequences</taxon>
        <taxon>metagenomes</taxon>
        <taxon>ecological metagenomes</taxon>
    </lineage>
</organism>
<evidence type="ECO:0000259" key="12">
    <source>
        <dbReference type="Pfam" id="PF17900"/>
    </source>
</evidence>
<dbReference type="PANTHER" id="PTHR46322:SF1">
    <property type="entry name" value="PUROMYCIN-SENSITIVE AMINOPEPTIDASE"/>
    <property type="match status" value="1"/>
</dbReference>
<feature type="domain" description="Peptidase M1 alanyl aminopeptidase C-terminal" evidence="11">
    <location>
        <begin position="431"/>
        <end position="761"/>
    </location>
</feature>
<dbReference type="NCBIfam" id="TIGR02414">
    <property type="entry name" value="pepN_proteo"/>
    <property type="match status" value="1"/>
</dbReference>
<evidence type="ECO:0000256" key="2">
    <source>
        <dbReference type="ARBA" id="ARBA00010136"/>
    </source>
</evidence>
<dbReference type="InterPro" id="IPR045357">
    <property type="entry name" value="Aminopeptidase_N-like_N"/>
</dbReference>